<dbReference type="InterPro" id="IPR036563">
    <property type="entry name" value="MoaE_sf"/>
</dbReference>
<dbReference type="Proteomes" id="UP000322619">
    <property type="component" value="Unassembled WGS sequence"/>
</dbReference>
<reference evidence="2 4" key="2">
    <citation type="submission" date="2019-08" db="EMBL/GenBank/DDBJ databases">
        <title>Isolation and enrichment of carboxydotrophic bacteria from anaerobic sludge for the production of bio-based chemicals from syngas.</title>
        <authorList>
            <person name="Antares A.L."/>
            <person name="Moreira J."/>
            <person name="Diender M."/>
            <person name="Parshina S.N."/>
            <person name="Stams A.J.M."/>
            <person name="Alves M."/>
            <person name="Alves J.I."/>
            <person name="Sousa D.Z."/>
        </authorList>
    </citation>
    <scope>NUCLEOTIDE SEQUENCE [LARGE SCALE GENOMIC DNA]</scope>
    <source>
        <strain evidence="2 4">JM</strain>
    </source>
</reference>
<dbReference type="EMBL" id="LKEU01000013">
    <property type="protein sequence ID" value="OFV72002.1"/>
    <property type="molecule type" value="Genomic_DNA"/>
</dbReference>
<evidence type="ECO:0000313" key="1">
    <source>
        <dbReference type="EMBL" id="OFV72002.1"/>
    </source>
</evidence>
<evidence type="ECO:0000313" key="2">
    <source>
        <dbReference type="EMBL" id="TYC88481.1"/>
    </source>
</evidence>
<dbReference type="OrthoDB" id="9786032at2"/>
<gene>
    <name evidence="1" type="ORF">ACWI_04760</name>
    <name evidence="2" type="ORF">FXB42_02405</name>
</gene>
<dbReference type="Pfam" id="PF02391">
    <property type="entry name" value="MoaE"/>
    <property type="match status" value="1"/>
</dbReference>
<proteinExistence type="predicted"/>
<dbReference type="RefSeq" id="WP_070369844.1">
    <property type="nucleotide sequence ID" value="NZ_JBCFAW010000001.1"/>
</dbReference>
<dbReference type="SUPFAM" id="SSF54690">
    <property type="entry name" value="Molybdopterin synthase subunit MoaE"/>
    <property type="match status" value="1"/>
</dbReference>
<reference evidence="1 3" key="1">
    <citation type="submission" date="2015-09" db="EMBL/GenBank/DDBJ databases">
        <title>Genome sequence of Acetobacterium wieringae DSM 1911.</title>
        <authorList>
            <person name="Poehlein A."/>
            <person name="Bengelsdorf F.R."/>
            <person name="Schiel-Bengelsdorf B."/>
            <person name="Duerre P."/>
            <person name="Daniel R."/>
        </authorList>
    </citation>
    <scope>NUCLEOTIDE SEQUENCE [LARGE SCALE GENOMIC DNA]</scope>
    <source>
        <strain evidence="1 3">DSM 1911</strain>
    </source>
</reference>
<evidence type="ECO:0000313" key="3">
    <source>
        <dbReference type="Proteomes" id="UP000176244"/>
    </source>
</evidence>
<dbReference type="AlphaFoldDB" id="A0A1F2PMN8"/>
<accession>A0A1F2PMN8</accession>
<dbReference type="GO" id="GO:0006777">
    <property type="term" value="P:Mo-molybdopterin cofactor biosynthetic process"/>
    <property type="evidence" value="ECO:0007669"/>
    <property type="project" value="InterPro"/>
</dbReference>
<name>A0A1F2PMN8_9FIRM</name>
<sequence>MTMQKKNTPPSIDAWLKEAKSDPQARQEGMYLVHNGTVRQTPKAQVRQGLDDGSQITGMTFSYDEEKVAAAIAATKAREGIFHVRVWLADGELAVGDDIMVVLIGGDIRPRVIDALQFLVETIKTTCVTEIEKKAAISS</sequence>
<dbReference type="InterPro" id="IPR003448">
    <property type="entry name" value="Mopterin_biosynth_MoaE"/>
</dbReference>
<dbReference type="Proteomes" id="UP000176244">
    <property type="component" value="Unassembled WGS sequence"/>
</dbReference>
<protein>
    <submittedName>
        <fullName evidence="1">MoaE protein</fullName>
    </submittedName>
    <submittedName>
        <fullName evidence="2">Molybdenum cofactor biosynthesis protein MoaE</fullName>
    </submittedName>
</protein>
<dbReference type="EMBL" id="VSLA01000002">
    <property type="protein sequence ID" value="TYC88481.1"/>
    <property type="molecule type" value="Genomic_DNA"/>
</dbReference>
<dbReference type="Gene3D" id="3.90.1170.40">
    <property type="entry name" value="Molybdopterin biosynthesis MoaE subunit"/>
    <property type="match status" value="1"/>
</dbReference>
<comment type="caution">
    <text evidence="1">The sequence shown here is derived from an EMBL/GenBank/DDBJ whole genome shotgun (WGS) entry which is preliminary data.</text>
</comment>
<dbReference type="STRING" id="52694.ACWI_04760"/>
<evidence type="ECO:0000313" key="4">
    <source>
        <dbReference type="Proteomes" id="UP000322619"/>
    </source>
</evidence>
<organism evidence="1 3">
    <name type="scientific">Acetobacterium wieringae</name>
    <dbReference type="NCBI Taxonomy" id="52694"/>
    <lineage>
        <taxon>Bacteria</taxon>
        <taxon>Bacillati</taxon>
        <taxon>Bacillota</taxon>
        <taxon>Clostridia</taxon>
        <taxon>Eubacteriales</taxon>
        <taxon>Eubacteriaceae</taxon>
        <taxon>Acetobacterium</taxon>
    </lineage>
</organism>